<accession>A0A9D4UP44</accession>
<feature type="repeat" description="PPR" evidence="2">
    <location>
        <begin position="170"/>
        <end position="204"/>
    </location>
</feature>
<feature type="repeat" description="PPR" evidence="2">
    <location>
        <begin position="373"/>
        <end position="407"/>
    </location>
</feature>
<evidence type="ECO:0000313" key="3">
    <source>
        <dbReference type="EMBL" id="KAI5070833.1"/>
    </source>
</evidence>
<dbReference type="Gene3D" id="1.25.40.10">
    <property type="entry name" value="Tetratricopeptide repeat domain"/>
    <property type="match status" value="7"/>
</dbReference>
<feature type="repeat" description="PPR" evidence="2">
    <location>
        <begin position="676"/>
        <end position="710"/>
    </location>
</feature>
<gene>
    <name evidence="3" type="ORF">GOP47_0015176</name>
</gene>
<dbReference type="FunFam" id="1.25.40.10:FF:000196">
    <property type="entry name" value="Pentatricopeptide repeat-containing protein At4g14850"/>
    <property type="match status" value="1"/>
</dbReference>
<dbReference type="AlphaFoldDB" id="A0A9D4UP44"/>
<dbReference type="FunFam" id="1.25.40.10:FF:000381">
    <property type="entry name" value="Pentatricopeptide repeat-containing protein"/>
    <property type="match status" value="1"/>
</dbReference>
<evidence type="ECO:0008006" key="5">
    <source>
        <dbReference type="Google" id="ProtNLM"/>
    </source>
</evidence>
<sequence length="832" mass="91900">MRLEKLHSLGAAGGSCMRQRAYSRVGNSTVLLDPKVSPSLHGALPSTSVRKYSLSAVSFPRHWLSTPPLARSLPNPAGNRSIQSLNWLPIASFHGLACQENQDGVPSYSTLLQSCASPSALAYGMRLHHNIVRDALELHPFIQNLVLHMYCKCGALREARHLFTLHPERDLFSWDFFISACILHGSTEEALKLFERMQQEAILPDKVLFSSALSACSTTSNSLDSGQRLHACIRESPFISDIVLRTALVSLYSKCGAVDQAQQLFNESQEFDKISYNAMIETYVEHGHGEEAIYVFDRMQWQGLMPNISTFVSLLSVCTNAEKRTVGKAIHVKVLASRVDSDIHVATALISMYGRCGDLELAKLLFGISNDRDVVMWNALLAAYAQNGRTQDAFTVFEQMQQESFLSNKVTFISILQACSTEAMFFQGQQVHTCITCEGHDLDVTVGNSLVTMYGSCGKLGNAQDVFEKLPEKNIISWTAMITACAQHGHAEGACYFLYRMHQEGLSPNEVTLVSVISAHTNLPDPIACKQLHTWLIMEDFTCVGNAGNALISLYAKCGCVRDAQVLLSQLAEKDEVSWNALISGCSQTAYGEDALCIYEQMQLEGVLPNSASFASVLAACAEQADLLKGRQIHVQILNIELTLDDCVWNSMLNMYNKCGVMMEAYTMFNEMAFRNLVSWNSMITGFAQHGEGEHALHLLTKMVEDRVEPDSKTFMSVMAACIHSGLVDESLSVIIMVACIDRVATLDHLNCLIDAVGRLGRIAESWQLLAEMPFLPNRASYLGMLNSCRHHGDVMLGQTAMKCALELVPDDTTFPVLMSNLYGMVGAEEFY</sequence>
<evidence type="ECO:0000256" key="1">
    <source>
        <dbReference type="ARBA" id="ARBA00022737"/>
    </source>
</evidence>
<dbReference type="FunFam" id="1.25.40.10:FF:000158">
    <property type="entry name" value="pentatricopeptide repeat-containing protein At2g33680"/>
    <property type="match status" value="1"/>
</dbReference>
<dbReference type="EMBL" id="JABFUD020000014">
    <property type="protein sequence ID" value="KAI5070833.1"/>
    <property type="molecule type" value="Genomic_DNA"/>
</dbReference>
<dbReference type="PANTHER" id="PTHR47926:SF533">
    <property type="entry name" value="DYW DOMAIN-CONTAINING PROTEIN"/>
    <property type="match status" value="1"/>
</dbReference>
<protein>
    <recommendedName>
        <fullName evidence="5">Pentatricopeptide repeat-containing protein</fullName>
    </recommendedName>
</protein>
<dbReference type="Pfam" id="PF13041">
    <property type="entry name" value="PPR_2"/>
    <property type="match status" value="5"/>
</dbReference>
<dbReference type="PROSITE" id="PS51375">
    <property type="entry name" value="PPR"/>
    <property type="match status" value="6"/>
</dbReference>
<dbReference type="PROSITE" id="PS51257">
    <property type="entry name" value="PROKAR_LIPOPROTEIN"/>
    <property type="match status" value="1"/>
</dbReference>
<keyword evidence="4" id="KW-1185">Reference proteome</keyword>
<dbReference type="PANTHER" id="PTHR47926">
    <property type="entry name" value="PENTATRICOPEPTIDE REPEAT-CONTAINING PROTEIN"/>
    <property type="match status" value="1"/>
</dbReference>
<evidence type="ECO:0000256" key="2">
    <source>
        <dbReference type="PROSITE-ProRule" id="PRU00708"/>
    </source>
</evidence>
<dbReference type="InterPro" id="IPR002885">
    <property type="entry name" value="PPR_rpt"/>
</dbReference>
<organism evidence="3 4">
    <name type="scientific">Adiantum capillus-veneris</name>
    <name type="common">Maidenhair fern</name>
    <dbReference type="NCBI Taxonomy" id="13818"/>
    <lineage>
        <taxon>Eukaryota</taxon>
        <taxon>Viridiplantae</taxon>
        <taxon>Streptophyta</taxon>
        <taxon>Embryophyta</taxon>
        <taxon>Tracheophyta</taxon>
        <taxon>Polypodiopsida</taxon>
        <taxon>Polypodiidae</taxon>
        <taxon>Polypodiales</taxon>
        <taxon>Pteridineae</taxon>
        <taxon>Pteridaceae</taxon>
        <taxon>Vittarioideae</taxon>
        <taxon>Adiantum</taxon>
    </lineage>
</organism>
<evidence type="ECO:0000313" key="4">
    <source>
        <dbReference type="Proteomes" id="UP000886520"/>
    </source>
</evidence>
<dbReference type="OrthoDB" id="1899527at2759"/>
<proteinExistence type="predicted"/>
<dbReference type="GO" id="GO:0009451">
    <property type="term" value="P:RNA modification"/>
    <property type="evidence" value="ECO:0007669"/>
    <property type="project" value="InterPro"/>
</dbReference>
<reference evidence="3" key="1">
    <citation type="submission" date="2021-01" db="EMBL/GenBank/DDBJ databases">
        <title>Adiantum capillus-veneris genome.</title>
        <authorList>
            <person name="Fang Y."/>
            <person name="Liao Q."/>
        </authorList>
    </citation>
    <scope>NUCLEOTIDE SEQUENCE</scope>
    <source>
        <strain evidence="3">H3</strain>
        <tissue evidence="3">Leaf</tissue>
    </source>
</reference>
<feature type="repeat" description="PPR" evidence="2">
    <location>
        <begin position="474"/>
        <end position="508"/>
    </location>
</feature>
<dbReference type="NCBIfam" id="TIGR00756">
    <property type="entry name" value="PPR"/>
    <property type="match status" value="6"/>
</dbReference>
<dbReference type="GO" id="GO:0003723">
    <property type="term" value="F:RNA binding"/>
    <property type="evidence" value="ECO:0007669"/>
    <property type="project" value="InterPro"/>
</dbReference>
<dbReference type="FunFam" id="1.25.40.10:FF:000031">
    <property type="entry name" value="Pentatricopeptide repeat-containing protein mitochondrial"/>
    <property type="match status" value="1"/>
</dbReference>
<dbReference type="Proteomes" id="UP000886520">
    <property type="component" value="Chromosome 14"/>
</dbReference>
<feature type="repeat" description="PPR" evidence="2">
    <location>
        <begin position="575"/>
        <end position="609"/>
    </location>
</feature>
<name>A0A9D4UP44_ADICA</name>
<feature type="repeat" description="PPR" evidence="2">
    <location>
        <begin position="272"/>
        <end position="306"/>
    </location>
</feature>
<dbReference type="InterPro" id="IPR046960">
    <property type="entry name" value="PPR_At4g14850-like_plant"/>
</dbReference>
<dbReference type="GO" id="GO:0048731">
    <property type="term" value="P:system development"/>
    <property type="evidence" value="ECO:0007669"/>
    <property type="project" value="UniProtKB-ARBA"/>
</dbReference>
<dbReference type="Pfam" id="PF01535">
    <property type="entry name" value="PPR"/>
    <property type="match status" value="5"/>
</dbReference>
<dbReference type="InterPro" id="IPR011990">
    <property type="entry name" value="TPR-like_helical_dom_sf"/>
</dbReference>
<keyword evidence="1" id="KW-0677">Repeat</keyword>
<comment type="caution">
    <text evidence="3">The sequence shown here is derived from an EMBL/GenBank/DDBJ whole genome shotgun (WGS) entry which is preliminary data.</text>
</comment>